<evidence type="ECO:0000313" key="2">
    <source>
        <dbReference type="Proteomes" id="UP000500938"/>
    </source>
</evidence>
<reference evidence="1 2" key="1">
    <citation type="submission" date="2020-05" db="EMBL/GenBank/DDBJ databases">
        <title>Complete genome sequence of Gemmatimonas greenlandica TET16.</title>
        <authorList>
            <person name="Zeng Y."/>
        </authorList>
    </citation>
    <scope>NUCLEOTIDE SEQUENCE [LARGE SCALE GENOMIC DNA]</scope>
    <source>
        <strain evidence="1 2">TET16</strain>
    </source>
</reference>
<protein>
    <submittedName>
        <fullName evidence="1">Uncharacterized protein</fullName>
    </submittedName>
</protein>
<organism evidence="1 2">
    <name type="scientific">Gemmatimonas groenlandica</name>
    <dbReference type="NCBI Taxonomy" id="2732249"/>
    <lineage>
        <taxon>Bacteria</taxon>
        <taxon>Pseudomonadati</taxon>
        <taxon>Gemmatimonadota</taxon>
        <taxon>Gemmatimonadia</taxon>
        <taxon>Gemmatimonadales</taxon>
        <taxon>Gemmatimonadaceae</taxon>
        <taxon>Gemmatimonas</taxon>
    </lineage>
</organism>
<gene>
    <name evidence="1" type="ORF">HKW67_16900</name>
</gene>
<dbReference type="KEGG" id="ggr:HKW67_16900"/>
<dbReference type="AlphaFoldDB" id="A0A6M4ISC8"/>
<proteinExistence type="predicted"/>
<dbReference type="EMBL" id="CP053085">
    <property type="protein sequence ID" value="QJR37075.1"/>
    <property type="molecule type" value="Genomic_DNA"/>
</dbReference>
<name>A0A6M4ISC8_9BACT</name>
<keyword evidence="2" id="KW-1185">Reference proteome</keyword>
<dbReference type="Proteomes" id="UP000500938">
    <property type="component" value="Chromosome"/>
</dbReference>
<dbReference type="InterPro" id="IPR031876">
    <property type="entry name" value="DUF4760"/>
</dbReference>
<accession>A0A6M4ISC8</accession>
<evidence type="ECO:0000313" key="1">
    <source>
        <dbReference type="EMBL" id="QJR37075.1"/>
    </source>
</evidence>
<dbReference type="Pfam" id="PF15956">
    <property type="entry name" value="DUF4760"/>
    <property type="match status" value="1"/>
</dbReference>
<dbReference type="RefSeq" id="WP_171226508.1">
    <property type="nucleotide sequence ID" value="NZ_CP053085.1"/>
</dbReference>
<sequence>MALKEYPDHHDAELVLKLYELRREDVMRDSRTQLIAKFLPTSFEDVIAVTKGDHPLNAAFRQCTSFWEMTYAMARHGVMHADFMMESNGEGLLIFSRIEPWLAEYRAAMNPIAFRNAEWVAKETEMGRLIAERFRKRMQAHLDAAKAATA</sequence>